<proteinExistence type="predicted"/>
<dbReference type="InterPro" id="IPR040304">
    <property type="entry name" value="ATG8-IP-1/2"/>
</dbReference>
<feature type="region of interest" description="Disordered" evidence="1">
    <location>
        <begin position="195"/>
        <end position="227"/>
    </location>
</feature>
<dbReference type="Proteomes" id="UP000233551">
    <property type="component" value="Unassembled WGS sequence"/>
</dbReference>
<dbReference type="OrthoDB" id="604034at2759"/>
<keyword evidence="2" id="KW-1133">Transmembrane helix</keyword>
<keyword evidence="2" id="KW-0812">Transmembrane</keyword>
<reference evidence="3" key="2">
    <citation type="submission" date="2017-06" db="EMBL/GenBank/DDBJ databases">
        <title>The pomegranate genome and the genomics of punicalagin biosynthesis.</title>
        <authorList>
            <person name="Xu C."/>
        </authorList>
    </citation>
    <scope>NUCLEOTIDE SEQUENCE [LARGE SCALE GENOMIC DNA]</scope>
    <source>
        <tissue evidence="3">Fresh leaf</tissue>
    </source>
</reference>
<dbReference type="EMBL" id="PGOL01007516">
    <property type="protein sequence ID" value="PKI32571.1"/>
    <property type="molecule type" value="Genomic_DNA"/>
</dbReference>
<dbReference type="GeneID" id="116205386"/>
<dbReference type="STRING" id="22663.A0A218XU65"/>
<dbReference type="AlphaFoldDB" id="A0A218XU65"/>
<dbReference type="Proteomes" id="UP000197138">
    <property type="component" value="Unassembled WGS sequence"/>
</dbReference>
<reference evidence="5" key="1">
    <citation type="journal article" date="2017" name="Plant J.">
        <title>The pomegranate (Punica granatum L.) genome and the genomics of punicalagin biosynthesis.</title>
        <authorList>
            <person name="Qin G."/>
            <person name="Xu C."/>
            <person name="Ming R."/>
            <person name="Tang H."/>
            <person name="Guyot R."/>
            <person name="Kramer E.M."/>
            <person name="Hu Y."/>
            <person name="Yi X."/>
            <person name="Qi Y."/>
            <person name="Xu X."/>
            <person name="Gao Z."/>
            <person name="Pan H."/>
            <person name="Jian J."/>
            <person name="Tian Y."/>
            <person name="Yue Z."/>
            <person name="Xu Y."/>
        </authorList>
    </citation>
    <scope>NUCLEOTIDE SEQUENCE [LARGE SCALE GENOMIC DNA]</scope>
    <source>
        <strain evidence="5">cv. Dabenzi</strain>
    </source>
</reference>
<name>A0A218XU65_PUNGR</name>
<dbReference type="EMBL" id="MTKT01000797">
    <property type="protein sequence ID" value="OWM88196.1"/>
    <property type="molecule type" value="Genomic_DNA"/>
</dbReference>
<evidence type="ECO:0000313" key="3">
    <source>
        <dbReference type="EMBL" id="OWM88196.1"/>
    </source>
</evidence>
<reference evidence="4 6" key="3">
    <citation type="submission" date="2017-11" db="EMBL/GenBank/DDBJ databases">
        <title>De-novo sequencing of pomegranate (Punica granatum L.) genome.</title>
        <authorList>
            <person name="Akparov Z."/>
            <person name="Amiraslanov A."/>
            <person name="Hajiyeva S."/>
            <person name="Abbasov M."/>
            <person name="Kaur K."/>
            <person name="Hamwieh A."/>
            <person name="Solovyev V."/>
            <person name="Salamov A."/>
            <person name="Braich B."/>
            <person name="Kosarev P."/>
            <person name="Mahmoud A."/>
            <person name="Hajiyev E."/>
            <person name="Babayeva S."/>
            <person name="Izzatullayeva V."/>
            <person name="Mammadov A."/>
            <person name="Mammadov A."/>
            <person name="Sharifova S."/>
            <person name="Ojaghi J."/>
            <person name="Eynullazada K."/>
            <person name="Bayramov B."/>
            <person name="Abdulazimova A."/>
            <person name="Shahmuradov I."/>
        </authorList>
    </citation>
    <scope>NUCLEOTIDE SEQUENCE [LARGE SCALE GENOMIC DNA]</scope>
    <source>
        <strain evidence="4">AG2017</strain>
        <strain evidence="6">cv. AG2017</strain>
        <tissue evidence="4">Leaf</tissue>
    </source>
</reference>
<protein>
    <submittedName>
        <fullName evidence="3">Uncharacterized protein</fullName>
    </submittedName>
</protein>
<keyword evidence="6" id="KW-1185">Reference proteome</keyword>
<feature type="region of interest" description="Disordered" evidence="1">
    <location>
        <begin position="26"/>
        <end position="51"/>
    </location>
</feature>
<accession>A0A218XU65</accession>
<feature type="compositionally biased region" description="Basic and acidic residues" evidence="1">
    <location>
        <begin position="36"/>
        <end position="51"/>
    </location>
</feature>
<evidence type="ECO:0000256" key="1">
    <source>
        <dbReference type="SAM" id="MobiDB-lite"/>
    </source>
</evidence>
<evidence type="ECO:0000313" key="4">
    <source>
        <dbReference type="EMBL" id="PKI32571.1"/>
    </source>
</evidence>
<keyword evidence="2" id="KW-0472">Membrane</keyword>
<evidence type="ECO:0000313" key="6">
    <source>
        <dbReference type="Proteomes" id="UP000233551"/>
    </source>
</evidence>
<comment type="caution">
    <text evidence="3">The sequence shown here is derived from an EMBL/GenBank/DDBJ whole genome shotgun (WGS) entry which is preliminary data.</text>
</comment>
<sequence>MADNEGFEESNARGNDWEVVSLTASTYAASPGPTEVELKDDIKGDTHNPDKAETSNAMFISGHFGFHPAQHDNLPLEISDIDVLEKQGGKDNIAFVDAAAQGRSSGKVEKDWVLKGLSVPDEFPGLHFLDEKSIGLSIHGSAFEDGKSNLQGLKNLTEKEQSFYSSAAFSSFQGDTALRAPPNYVEDISASEAVENMSVSETDETPNSPPDLSADISHQPKKIKGEKSGGFDLPCGAWWKRRAASFYAHAKEANAFWSVFVAAAVMGLVILGQRWQQEKWQVLQLRWHLSINSEKNGSKEMGSPLSEMKGVVSGQPCCSLIEGGSK</sequence>
<feature type="transmembrane region" description="Helical" evidence="2">
    <location>
        <begin position="255"/>
        <end position="272"/>
    </location>
</feature>
<evidence type="ECO:0000313" key="5">
    <source>
        <dbReference type="Proteomes" id="UP000197138"/>
    </source>
</evidence>
<evidence type="ECO:0000256" key="2">
    <source>
        <dbReference type="SAM" id="Phobius"/>
    </source>
</evidence>
<dbReference type="PANTHER" id="PTHR34797:SF1">
    <property type="entry name" value="ATG8-INTERACTING PROTEIN 2"/>
    <property type="match status" value="1"/>
</dbReference>
<gene>
    <name evidence="3" type="ORF">CDL15_Pgr003608</name>
    <name evidence="4" type="ORF">CRG98_047034</name>
</gene>
<dbReference type="PANTHER" id="PTHR34797">
    <property type="entry name" value="ATG8-INTERACTING PROTEIN 2"/>
    <property type="match status" value="1"/>
</dbReference>
<organism evidence="3 5">
    <name type="scientific">Punica granatum</name>
    <name type="common">Pomegranate</name>
    <dbReference type="NCBI Taxonomy" id="22663"/>
    <lineage>
        <taxon>Eukaryota</taxon>
        <taxon>Viridiplantae</taxon>
        <taxon>Streptophyta</taxon>
        <taxon>Embryophyta</taxon>
        <taxon>Tracheophyta</taxon>
        <taxon>Spermatophyta</taxon>
        <taxon>Magnoliopsida</taxon>
        <taxon>eudicotyledons</taxon>
        <taxon>Gunneridae</taxon>
        <taxon>Pentapetalae</taxon>
        <taxon>rosids</taxon>
        <taxon>malvids</taxon>
        <taxon>Myrtales</taxon>
        <taxon>Lythraceae</taxon>
        <taxon>Punica</taxon>
    </lineage>
</organism>